<dbReference type="SUPFAM" id="SSF56112">
    <property type="entry name" value="Protein kinase-like (PK-like)"/>
    <property type="match status" value="1"/>
</dbReference>
<organism evidence="11 12">
    <name type="scientific">Paenibacillus violae</name>
    <dbReference type="NCBI Taxonomy" id="3077234"/>
    <lineage>
        <taxon>Bacteria</taxon>
        <taxon>Bacillati</taxon>
        <taxon>Bacillota</taxon>
        <taxon>Bacilli</taxon>
        <taxon>Bacillales</taxon>
        <taxon>Paenibacillaceae</taxon>
        <taxon>Paenibacillus</taxon>
    </lineage>
</organism>
<dbReference type="RefSeq" id="WP_315949595.1">
    <property type="nucleotide sequence ID" value="NZ_JAWCUD010000001.1"/>
</dbReference>
<dbReference type="PANTHER" id="PTHR24363">
    <property type="entry name" value="SERINE/THREONINE PROTEIN KINASE"/>
    <property type="match status" value="1"/>
</dbReference>
<dbReference type="InterPro" id="IPR000719">
    <property type="entry name" value="Prot_kinase_dom"/>
</dbReference>
<evidence type="ECO:0000256" key="3">
    <source>
        <dbReference type="ARBA" id="ARBA00022679"/>
    </source>
</evidence>
<evidence type="ECO:0000256" key="2">
    <source>
        <dbReference type="ARBA" id="ARBA00022527"/>
    </source>
</evidence>
<evidence type="ECO:0000256" key="6">
    <source>
        <dbReference type="ARBA" id="ARBA00022840"/>
    </source>
</evidence>
<dbReference type="PROSITE" id="PS00108">
    <property type="entry name" value="PROTEIN_KINASE_ST"/>
    <property type="match status" value="1"/>
</dbReference>
<keyword evidence="2" id="KW-0723">Serine/threonine-protein kinase</keyword>
<keyword evidence="3 11" id="KW-0808">Transferase</keyword>
<evidence type="ECO:0000256" key="9">
    <source>
        <dbReference type="PROSITE-ProRule" id="PRU10141"/>
    </source>
</evidence>
<dbReference type="Pfam" id="PF00069">
    <property type="entry name" value="Pkinase"/>
    <property type="match status" value="1"/>
</dbReference>
<feature type="binding site" evidence="9">
    <location>
        <position position="29"/>
    </location>
    <ligand>
        <name>ATP</name>
        <dbReference type="ChEBI" id="CHEBI:30616"/>
    </ligand>
</feature>
<dbReference type="InterPro" id="IPR011009">
    <property type="entry name" value="Kinase-like_dom_sf"/>
</dbReference>
<comment type="caution">
    <text evidence="11">The sequence shown here is derived from an EMBL/GenBank/DDBJ whole genome shotgun (WGS) entry which is preliminary data.</text>
</comment>
<dbReference type="InterPro" id="IPR008271">
    <property type="entry name" value="Ser/Thr_kinase_AS"/>
</dbReference>
<dbReference type="PROSITE" id="PS50011">
    <property type="entry name" value="PROTEIN_KINASE_DOM"/>
    <property type="match status" value="1"/>
</dbReference>
<dbReference type="Gene3D" id="1.10.510.10">
    <property type="entry name" value="Transferase(Phosphotransferase) domain 1"/>
    <property type="match status" value="1"/>
</dbReference>
<evidence type="ECO:0000256" key="4">
    <source>
        <dbReference type="ARBA" id="ARBA00022741"/>
    </source>
</evidence>
<dbReference type="Gene3D" id="3.30.200.20">
    <property type="entry name" value="Phosphorylase Kinase, domain 1"/>
    <property type="match status" value="1"/>
</dbReference>
<evidence type="ECO:0000259" key="10">
    <source>
        <dbReference type="PROSITE" id="PS50011"/>
    </source>
</evidence>
<dbReference type="Proteomes" id="UP001260980">
    <property type="component" value="Unassembled WGS sequence"/>
</dbReference>
<evidence type="ECO:0000256" key="7">
    <source>
        <dbReference type="ARBA" id="ARBA00047899"/>
    </source>
</evidence>
<evidence type="ECO:0000256" key="1">
    <source>
        <dbReference type="ARBA" id="ARBA00012513"/>
    </source>
</evidence>
<keyword evidence="4 9" id="KW-0547">Nucleotide-binding</keyword>
<comment type="catalytic activity">
    <reaction evidence="8">
        <text>L-seryl-[protein] + ATP = O-phospho-L-seryl-[protein] + ADP + H(+)</text>
        <dbReference type="Rhea" id="RHEA:17989"/>
        <dbReference type="Rhea" id="RHEA-COMP:9863"/>
        <dbReference type="Rhea" id="RHEA-COMP:11604"/>
        <dbReference type="ChEBI" id="CHEBI:15378"/>
        <dbReference type="ChEBI" id="CHEBI:29999"/>
        <dbReference type="ChEBI" id="CHEBI:30616"/>
        <dbReference type="ChEBI" id="CHEBI:83421"/>
        <dbReference type="ChEBI" id="CHEBI:456216"/>
        <dbReference type="EC" id="2.7.11.1"/>
    </reaction>
</comment>
<gene>
    <name evidence="11" type="ORF">RQP52_03895</name>
</gene>
<name>A0ABU3R8L7_9BACL</name>
<dbReference type="InterPro" id="IPR017441">
    <property type="entry name" value="Protein_kinase_ATP_BS"/>
</dbReference>
<keyword evidence="12" id="KW-1185">Reference proteome</keyword>
<accession>A0ABU3R8L7</accession>
<dbReference type="GO" id="GO:0004674">
    <property type="term" value="F:protein serine/threonine kinase activity"/>
    <property type="evidence" value="ECO:0007669"/>
    <property type="project" value="UniProtKB-EC"/>
</dbReference>
<keyword evidence="5 11" id="KW-0418">Kinase</keyword>
<keyword evidence="6 9" id="KW-0067">ATP-binding</keyword>
<dbReference type="PANTHER" id="PTHR24363:SF0">
    <property type="entry name" value="SERINE_THREONINE KINASE LIKE DOMAIN CONTAINING 1"/>
    <property type="match status" value="1"/>
</dbReference>
<evidence type="ECO:0000256" key="8">
    <source>
        <dbReference type="ARBA" id="ARBA00048679"/>
    </source>
</evidence>
<dbReference type="EMBL" id="JAWCUD010000001">
    <property type="protein sequence ID" value="MDU0200217.1"/>
    <property type="molecule type" value="Genomic_DNA"/>
</dbReference>
<evidence type="ECO:0000313" key="11">
    <source>
        <dbReference type="EMBL" id="MDU0200217.1"/>
    </source>
</evidence>
<dbReference type="SMART" id="SM00220">
    <property type="entry name" value="S_TKc"/>
    <property type="match status" value="1"/>
</dbReference>
<proteinExistence type="predicted"/>
<dbReference type="CDD" id="cd14014">
    <property type="entry name" value="STKc_PknB_like"/>
    <property type="match status" value="1"/>
</dbReference>
<reference evidence="11 12" key="1">
    <citation type="submission" date="2023-10" db="EMBL/GenBank/DDBJ databases">
        <title>Paenibacillus strain PFR10 Genome sequencing and assembly.</title>
        <authorList>
            <person name="Kim I."/>
        </authorList>
    </citation>
    <scope>NUCLEOTIDE SEQUENCE [LARGE SCALE GENOMIC DNA]</scope>
    <source>
        <strain evidence="11 12">PFR10</strain>
    </source>
</reference>
<comment type="catalytic activity">
    <reaction evidence="7">
        <text>L-threonyl-[protein] + ATP = O-phospho-L-threonyl-[protein] + ADP + H(+)</text>
        <dbReference type="Rhea" id="RHEA:46608"/>
        <dbReference type="Rhea" id="RHEA-COMP:11060"/>
        <dbReference type="Rhea" id="RHEA-COMP:11605"/>
        <dbReference type="ChEBI" id="CHEBI:15378"/>
        <dbReference type="ChEBI" id="CHEBI:30013"/>
        <dbReference type="ChEBI" id="CHEBI:30616"/>
        <dbReference type="ChEBI" id="CHEBI:61977"/>
        <dbReference type="ChEBI" id="CHEBI:456216"/>
        <dbReference type="EC" id="2.7.11.1"/>
    </reaction>
</comment>
<sequence length="532" mass="60853">MVSLLGQGGMSQVYLVEDQKLKGKLWAVKEVLPSEQDGASFLEEAEMLARLHHPQLPQLVDYFTNEDGTGFLVMDYIQGPTLQDLFEEKGRELHTTKVVHIAFQLCEILHYLHTFQPRPIIYRDLKPSNIMLNEQSQVRLIDFGVARHFTQGKQTDTMQMGTIGFAAPEQFMGLQTDARSDLYSLGAMLYYLFTGGQYAYLTHKSLDQLHPELPETLTSTIRLLLQEHPQHRCQSAMEVKMRLRSIYPDPAHTTNYQKHSNPLLPQDKLIIVGGLFAGVGSTFLAVTLARIFNALQFPNALVEQPTIEPDLYMLLYGDLRAPKNYKFAAHSMREQDQSLISSTPWDKGYSTWFPIHPDGFHEEWQPADSFKLLHTIKKPIVLWDISTQWEHPSVQELCHSADEIIVVLDPSPGKCNRPSSRANFERFHSYQQRGKKVHYVANGNMQNHFRNEWVTSLPASPLCTLPELPRGEVMRAVWKGEYLQDRPEVLEQLMTSLSPLLKEILPESRLDVNAGKKTENSLFSKLKKISNR</sequence>
<dbReference type="PROSITE" id="PS00107">
    <property type="entry name" value="PROTEIN_KINASE_ATP"/>
    <property type="match status" value="1"/>
</dbReference>
<dbReference type="EC" id="2.7.11.1" evidence="1"/>
<evidence type="ECO:0000313" key="12">
    <source>
        <dbReference type="Proteomes" id="UP001260980"/>
    </source>
</evidence>
<feature type="domain" description="Protein kinase" evidence="10">
    <location>
        <begin position="1"/>
        <end position="247"/>
    </location>
</feature>
<evidence type="ECO:0000256" key="5">
    <source>
        <dbReference type="ARBA" id="ARBA00022777"/>
    </source>
</evidence>
<protein>
    <recommendedName>
        <fullName evidence="1">non-specific serine/threonine protein kinase</fullName>
        <ecNumber evidence="1">2.7.11.1</ecNumber>
    </recommendedName>
</protein>